<evidence type="ECO:0000313" key="4">
    <source>
        <dbReference type="EMBL" id="PMR74495.1"/>
    </source>
</evidence>
<evidence type="ECO:0000259" key="3">
    <source>
        <dbReference type="Pfam" id="PF13340"/>
    </source>
</evidence>
<dbReference type="AlphaFoldDB" id="A0A2N7U232"/>
<dbReference type="PANTHER" id="PTHR30007">
    <property type="entry name" value="PHP DOMAIN PROTEIN"/>
    <property type="match status" value="1"/>
</dbReference>
<proteinExistence type="predicted"/>
<feature type="domain" description="Transposase IS4-like" evidence="2">
    <location>
        <begin position="99"/>
        <end position="271"/>
    </location>
</feature>
<dbReference type="RefSeq" id="WP_102654132.1">
    <property type="nucleotide sequence ID" value="NZ_PNRF01000028.1"/>
</dbReference>
<feature type="compositionally biased region" description="Basic and acidic residues" evidence="1">
    <location>
        <begin position="117"/>
        <end position="127"/>
    </location>
</feature>
<comment type="caution">
    <text evidence="4">The sequence shown here is derived from an EMBL/GenBank/DDBJ whole genome shotgun (WGS) entry which is preliminary data.</text>
</comment>
<sequence length="292" mass="33617">MTGRYELSEHSWSLIKDIVSPLQEMGRPRRDDRQVLNGIFWVLCSGAKWRDLPERYGPWNTAYARFRQWRDDGTFDAVLARLQLKLREDGLMDLDTWMIDSTAVRATRAASGGGKKGGSDEPVDHALGRSRGGLTTKIHLVCDRHGWPLAFTLPPGQDADSRHFIPTMETIRLPGNVGRPRKRCRYVVADKGYDSDELRRYCDRRRMMPVIAQRKMRRKPRPGLPRGFGKPKYRERNVIERGFGWLKALRRIGTRYDKLARSFHAMVCLACIDCCLRADFSYKTLCLSGLVD</sequence>
<dbReference type="GO" id="GO:0006313">
    <property type="term" value="P:DNA transposition"/>
    <property type="evidence" value="ECO:0007669"/>
    <property type="project" value="InterPro"/>
</dbReference>
<reference evidence="4 5" key="1">
    <citation type="submission" date="2018-01" db="EMBL/GenBank/DDBJ databases">
        <title>Halomonas endophytica sp. nov., isolated from storage liquid in the stems of Populus euphratica.</title>
        <authorList>
            <person name="Chen C."/>
        </authorList>
    </citation>
    <scope>NUCLEOTIDE SEQUENCE [LARGE SCALE GENOMIC DNA]</scope>
    <source>
        <strain evidence="4 5">MC28</strain>
    </source>
</reference>
<accession>A0A2N7U232</accession>
<dbReference type="InterPro" id="IPR025161">
    <property type="entry name" value="IS402-like_dom"/>
</dbReference>
<dbReference type="PANTHER" id="PTHR30007:SF1">
    <property type="entry name" value="BLR1914 PROTEIN"/>
    <property type="match status" value="1"/>
</dbReference>
<dbReference type="NCBIfam" id="NF033580">
    <property type="entry name" value="transpos_IS5_3"/>
    <property type="match status" value="1"/>
</dbReference>
<dbReference type="EMBL" id="PNRF01000028">
    <property type="protein sequence ID" value="PMR74495.1"/>
    <property type="molecule type" value="Genomic_DNA"/>
</dbReference>
<dbReference type="GO" id="GO:0003677">
    <property type="term" value="F:DNA binding"/>
    <property type="evidence" value="ECO:0007669"/>
    <property type="project" value="InterPro"/>
</dbReference>
<keyword evidence="5" id="KW-1185">Reference proteome</keyword>
<dbReference type="OrthoDB" id="1551210at2"/>
<gene>
    <name evidence="4" type="ORF">C1H69_14760</name>
</gene>
<evidence type="ECO:0000313" key="5">
    <source>
        <dbReference type="Proteomes" id="UP000235803"/>
    </source>
</evidence>
<organism evidence="4 5">
    <name type="scientific">Billgrantia endophytica</name>
    <dbReference type="NCBI Taxonomy" id="2033802"/>
    <lineage>
        <taxon>Bacteria</taxon>
        <taxon>Pseudomonadati</taxon>
        <taxon>Pseudomonadota</taxon>
        <taxon>Gammaproteobacteria</taxon>
        <taxon>Oceanospirillales</taxon>
        <taxon>Halomonadaceae</taxon>
        <taxon>Billgrantia</taxon>
    </lineage>
</organism>
<protein>
    <submittedName>
        <fullName evidence="4">IS5/IS1182 family transposase</fullName>
    </submittedName>
</protein>
<dbReference type="Pfam" id="PF01609">
    <property type="entry name" value="DDE_Tnp_1"/>
    <property type="match status" value="1"/>
</dbReference>
<evidence type="ECO:0000259" key="2">
    <source>
        <dbReference type="Pfam" id="PF01609"/>
    </source>
</evidence>
<dbReference type="Proteomes" id="UP000235803">
    <property type="component" value="Unassembled WGS sequence"/>
</dbReference>
<dbReference type="InterPro" id="IPR002559">
    <property type="entry name" value="Transposase_11"/>
</dbReference>
<dbReference type="Pfam" id="PF13340">
    <property type="entry name" value="DUF4096"/>
    <property type="match status" value="1"/>
</dbReference>
<name>A0A2N7U232_9GAMM</name>
<evidence type="ECO:0000256" key="1">
    <source>
        <dbReference type="SAM" id="MobiDB-lite"/>
    </source>
</evidence>
<dbReference type="GO" id="GO:0004803">
    <property type="term" value="F:transposase activity"/>
    <property type="evidence" value="ECO:0007669"/>
    <property type="project" value="InterPro"/>
</dbReference>
<feature type="region of interest" description="Disordered" evidence="1">
    <location>
        <begin position="108"/>
        <end position="130"/>
    </location>
</feature>
<feature type="domain" description="Insertion element IS402-like" evidence="3">
    <location>
        <begin position="7"/>
        <end position="78"/>
    </location>
</feature>